<comment type="caution">
    <text evidence="2">The sequence shown here is derived from an EMBL/GenBank/DDBJ whole genome shotgun (WGS) entry which is preliminary data.</text>
</comment>
<proteinExistence type="predicted"/>
<reference evidence="2" key="1">
    <citation type="submission" date="2021-07" db="EMBL/GenBank/DDBJ databases">
        <title>Roseobacter insulae sp. nov., isolated from a tidal flat.</title>
        <authorList>
            <person name="Park S."/>
            <person name="Yoon J.-H."/>
        </authorList>
    </citation>
    <scope>NUCLEOTIDE SEQUENCE</scope>
    <source>
        <strain evidence="2">YSTF-M11</strain>
    </source>
</reference>
<dbReference type="AlphaFoldDB" id="A0A9X1FV81"/>
<name>A0A9X1FV81_9RHOB</name>
<keyword evidence="1" id="KW-0812">Transmembrane</keyword>
<evidence type="ECO:0000313" key="3">
    <source>
        <dbReference type="Proteomes" id="UP001138661"/>
    </source>
</evidence>
<keyword evidence="1" id="KW-1133">Transmembrane helix</keyword>
<dbReference type="EMBL" id="JAHXDN010000002">
    <property type="protein sequence ID" value="MBW4707483.1"/>
    <property type="molecule type" value="Genomic_DNA"/>
</dbReference>
<gene>
    <name evidence="2" type="ORF">KX928_06760</name>
</gene>
<protein>
    <submittedName>
        <fullName evidence="2">Thioredoxin family protein</fullName>
    </submittedName>
</protein>
<keyword evidence="1" id="KW-0472">Membrane</keyword>
<evidence type="ECO:0000256" key="1">
    <source>
        <dbReference type="SAM" id="Phobius"/>
    </source>
</evidence>
<dbReference type="RefSeq" id="WP_219500380.1">
    <property type="nucleotide sequence ID" value="NZ_JAHXDN010000002.1"/>
</dbReference>
<accession>A0A9X1FV81</accession>
<dbReference type="PROSITE" id="PS51318">
    <property type="entry name" value="TAT"/>
    <property type="match status" value="1"/>
</dbReference>
<evidence type="ECO:0000313" key="2">
    <source>
        <dbReference type="EMBL" id="MBW4707483.1"/>
    </source>
</evidence>
<feature type="transmembrane region" description="Helical" evidence="1">
    <location>
        <begin position="34"/>
        <end position="56"/>
    </location>
</feature>
<dbReference type="Proteomes" id="UP001138661">
    <property type="component" value="Unassembled WGS sequence"/>
</dbReference>
<organism evidence="2 3">
    <name type="scientific">Roseobacter insulae</name>
    <dbReference type="NCBI Taxonomy" id="2859783"/>
    <lineage>
        <taxon>Bacteria</taxon>
        <taxon>Pseudomonadati</taxon>
        <taxon>Pseudomonadota</taxon>
        <taxon>Alphaproteobacteria</taxon>
        <taxon>Rhodobacterales</taxon>
        <taxon>Roseobacteraceae</taxon>
        <taxon>Roseobacter</taxon>
    </lineage>
</organism>
<sequence length="163" mass="17344">MSKSRKTRKRISKTTPAAAPGLARRDMLKLARNGAIGAVLVSGGGYFALGSFQAYAAEHDLTRLGQGKPVVVQVHDPQCPTCTALQKQARRALKSFGECDLVYLIADITTPEGRAFAVRHGVGNVTLLLFDGQGGLHQTVQGLHDSNQLDAIFQAHHGAVTVS</sequence>
<dbReference type="InterPro" id="IPR006311">
    <property type="entry name" value="TAT_signal"/>
</dbReference>
<keyword evidence="3" id="KW-1185">Reference proteome</keyword>